<protein>
    <submittedName>
        <fullName evidence="2">Uncharacterized protein</fullName>
    </submittedName>
</protein>
<reference evidence="2 3" key="1">
    <citation type="journal article" date="2012" name="J. Bacteriol.">
        <title>Complete genome sequences of Methylophaga sp. strain JAM1 and Methylophaga sp. strain JAM7.</title>
        <authorList>
            <person name="Villeneuve C."/>
            <person name="Martineau C."/>
            <person name="Mauffrey F."/>
            <person name="Villemur R."/>
        </authorList>
    </citation>
    <scope>NUCLEOTIDE SEQUENCE [LARGE SCALE GENOMIC DNA]</scope>
    <source>
        <strain evidence="2 3">JAM7</strain>
    </source>
</reference>
<dbReference type="AlphaFoldDB" id="I1YFX9"/>
<organism evidence="2 3">
    <name type="scientific">Methylophaga frappieri (strain ATCC BAA-2434 / DSM 25690 / JAM7)</name>
    <dbReference type="NCBI Taxonomy" id="754477"/>
    <lineage>
        <taxon>Bacteria</taxon>
        <taxon>Pseudomonadati</taxon>
        <taxon>Pseudomonadota</taxon>
        <taxon>Gammaproteobacteria</taxon>
        <taxon>Thiotrichales</taxon>
        <taxon>Piscirickettsiaceae</taxon>
        <taxon>Methylophaga</taxon>
    </lineage>
</organism>
<evidence type="ECO:0000313" key="2">
    <source>
        <dbReference type="EMBL" id="AFJ01822.1"/>
    </source>
</evidence>
<name>I1YFX9_METFJ</name>
<accession>I1YFX9</accession>
<dbReference type="EMBL" id="CP003380">
    <property type="protein sequence ID" value="AFJ01822.1"/>
    <property type="molecule type" value="Genomic_DNA"/>
</dbReference>
<keyword evidence="3" id="KW-1185">Reference proteome</keyword>
<dbReference type="KEGG" id="mec:Q7C_651"/>
<dbReference type="HOGENOM" id="CLU_962457_0_0_6"/>
<sequence length="289" mass="33244" precursor="true">MMNRHSILWYGVMGFITLTGSTTLRAESRFQNHNKAYQAGIESLKRQAQNYRHPDFTGQRGQHFRYRPNGNWRPKIRDNRPFNSISKPYHWRHGIYRNPRHPKPSYPTRSYLGINVVAPVIYSSQYQHTVRPLLISPPTSESFRSSPIIEPQSSLNPWLDLGNFQTTQALNGFNIQSQREPNNALPKIGVALTNALRGQHIEAERLLNKALLADVSELQFFRADANLALVLDDIHRHFTHPDSALMQAMLHYLRADYRAAQARLDVAQKTCTGCQAEQNLQYLLSRQNS</sequence>
<evidence type="ECO:0000313" key="3">
    <source>
        <dbReference type="Proteomes" id="UP000009145"/>
    </source>
</evidence>
<proteinExistence type="predicted"/>
<dbReference type="Proteomes" id="UP000009145">
    <property type="component" value="Chromosome"/>
</dbReference>
<dbReference type="PATRIC" id="fig|754477.3.peg.643"/>
<gene>
    <name evidence="2" type="ordered locus">Q7C_651</name>
</gene>
<feature type="region of interest" description="Disordered" evidence="1">
    <location>
        <begin position="53"/>
        <end position="79"/>
    </location>
</feature>
<dbReference type="RefSeq" id="WP_014703243.1">
    <property type="nucleotide sequence ID" value="NC_017856.1"/>
</dbReference>
<evidence type="ECO:0000256" key="1">
    <source>
        <dbReference type="SAM" id="MobiDB-lite"/>
    </source>
</evidence>